<name>S4VQR6_9VIRU</name>
<protein>
    <submittedName>
        <fullName evidence="2">Uncharacterized protein</fullName>
    </submittedName>
</protein>
<reference evidence="2 3" key="1">
    <citation type="journal article" date="2013" name="Science">
        <title>Pandoraviruses: amoeba viruses with genomes up to 2.5 Mb reaching that of parasitic eukaryotes.</title>
        <authorList>
            <person name="Philippe N."/>
            <person name="Legendre M."/>
            <person name="Doutre G."/>
            <person name="Coute Y."/>
            <person name="Poirot O."/>
            <person name="Lescot M."/>
            <person name="Arslan D."/>
            <person name="Seltzer V."/>
            <person name="Bertaux L."/>
            <person name="Bruley C."/>
            <person name="Garin J."/>
            <person name="Claverie J.M."/>
            <person name="Abergel C."/>
        </authorList>
    </citation>
    <scope>NUCLEOTIDE SEQUENCE [LARGE SCALE GENOMIC DNA]</scope>
    <source>
        <strain evidence="2">Melbourne</strain>
    </source>
</reference>
<organism evidence="2 3">
    <name type="scientific">Pandoravirus dulcis</name>
    <dbReference type="NCBI Taxonomy" id="1349409"/>
    <lineage>
        <taxon>Viruses</taxon>
        <taxon>Pandoravirus</taxon>
    </lineage>
</organism>
<accession>S4VQR6</accession>
<proteinExistence type="predicted"/>
<feature type="region of interest" description="Disordered" evidence="1">
    <location>
        <begin position="30"/>
        <end position="111"/>
    </location>
</feature>
<evidence type="ECO:0000313" key="2">
    <source>
        <dbReference type="EMBL" id="AGO82617.1"/>
    </source>
</evidence>
<dbReference type="EMBL" id="KC977570">
    <property type="protein sequence ID" value="AGO82617.1"/>
    <property type="molecule type" value="Genomic_DNA"/>
</dbReference>
<dbReference type="GeneID" id="16512989"/>
<dbReference type="SUPFAM" id="SSF81995">
    <property type="entry name" value="beta-sandwich domain of Sec23/24"/>
    <property type="match status" value="1"/>
</dbReference>
<feature type="compositionally biased region" description="Low complexity" evidence="1">
    <location>
        <begin position="44"/>
        <end position="81"/>
    </location>
</feature>
<gene>
    <name evidence="2" type="ORF">pdul_cds_522</name>
</gene>
<feature type="compositionally biased region" description="Pro residues" evidence="1">
    <location>
        <begin position="92"/>
        <end position="107"/>
    </location>
</feature>
<feature type="compositionally biased region" description="Basic and acidic residues" evidence="1">
    <location>
        <begin position="31"/>
        <end position="43"/>
    </location>
</feature>
<evidence type="ECO:0000313" key="3">
    <source>
        <dbReference type="Proteomes" id="UP000201566"/>
    </source>
</evidence>
<dbReference type="KEGG" id="vg:16512989"/>
<evidence type="ECO:0000256" key="1">
    <source>
        <dbReference type="SAM" id="MobiDB-lite"/>
    </source>
</evidence>
<dbReference type="RefSeq" id="YP_008319286.1">
    <property type="nucleotide sequence ID" value="NC_021858.1"/>
</dbReference>
<sequence>MTFYLVGPNGTVVATGDLARSVTFAPEALDAAERQESRRRAEAQRAQAQSRAQSRAAAAAAARAAQQQQQQQQQPQQQPQPTGSVLGRRRQPPTPTPSPTPLRPAVPPGLARQAEASLARLLASPAPGVVAGEVGVPVERVRDILQSDAWLAVVGGDDADASALAARPADPRSTDPAAPSVLDVVDNAVYEFTGVGPEIIAEVVDSTARDPRWTPAVDGPVTPRRVLGVVAAAYDPVVRARSADPDSNASAVILNQVFFALARHNAP</sequence>
<dbReference type="Proteomes" id="UP000201566">
    <property type="component" value="Segment"/>
</dbReference>